<accession>A0ABR8TQX2</accession>
<dbReference type="Proteomes" id="UP000611945">
    <property type="component" value="Unassembled WGS sequence"/>
</dbReference>
<evidence type="ECO:0000256" key="1">
    <source>
        <dbReference type="ARBA" id="ARBA00004651"/>
    </source>
</evidence>
<keyword evidence="6" id="KW-0175">Coiled coil</keyword>
<dbReference type="EMBL" id="JACSQG010000007">
    <property type="protein sequence ID" value="MBD7978173.1"/>
    <property type="molecule type" value="Genomic_DNA"/>
</dbReference>
<feature type="domain" description="Tyrosine-protein kinase G-rich" evidence="9">
    <location>
        <begin position="369"/>
        <end position="406"/>
    </location>
</feature>
<evidence type="ECO:0000259" key="9">
    <source>
        <dbReference type="Pfam" id="PF13807"/>
    </source>
</evidence>
<protein>
    <submittedName>
        <fullName evidence="10">LPS O-antigen chain length determinant protein WzzB</fullName>
    </submittedName>
</protein>
<evidence type="ECO:0000256" key="2">
    <source>
        <dbReference type="ARBA" id="ARBA00022475"/>
    </source>
</evidence>
<dbReference type="SUPFAM" id="SSF160355">
    <property type="entry name" value="Bacterial polysaccharide co-polymerase-like"/>
    <property type="match status" value="2"/>
</dbReference>
<dbReference type="PANTHER" id="PTHR32309">
    <property type="entry name" value="TYROSINE-PROTEIN KINASE"/>
    <property type="match status" value="1"/>
</dbReference>
<gene>
    <name evidence="10" type="ORF">H9642_13375</name>
</gene>
<keyword evidence="11" id="KW-1185">Reference proteome</keyword>
<reference evidence="10 11" key="1">
    <citation type="submission" date="2020-08" db="EMBL/GenBank/DDBJ databases">
        <title>A Genomic Blueprint of the Chicken Gut Microbiome.</title>
        <authorList>
            <person name="Gilroy R."/>
            <person name="Ravi A."/>
            <person name="Getino M."/>
            <person name="Pursley I."/>
            <person name="Horton D.L."/>
            <person name="Alikhan N.-F."/>
            <person name="Baker D."/>
            <person name="Gharbi K."/>
            <person name="Hall N."/>
            <person name="Watson M."/>
            <person name="Adriaenssens E.M."/>
            <person name="Foster-Nyarko E."/>
            <person name="Jarju S."/>
            <person name="Secka A."/>
            <person name="Antonio M."/>
            <person name="Oren A."/>
            <person name="Chaudhuri R."/>
            <person name="La Ragione R.M."/>
            <person name="Hildebrand F."/>
            <person name="Pallen M.J."/>
        </authorList>
    </citation>
    <scope>NUCLEOTIDE SEQUENCE [LARGE SCALE GENOMIC DNA]</scope>
    <source>
        <strain evidence="10 11">Sa2CUA2</strain>
    </source>
</reference>
<organism evidence="10 11">
    <name type="scientific">Serpens gallinarum</name>
    <dbReference type="NCBI Taxonomy" id="2763075"/>
    <lineage>
        <taxon>Bacteria</taxon>
        <taxon>Pseudomonadati</taxon>
        <taxon>Pseudomonadota</taxon>
        <taxon>Gammaproteobacteria</taxon>
        <taxon>Pseudomonadales</taxon>
        <taxon>Pseudomonadaceae</taxon>
        <taxon>Pseudomonas</taxon>
    </lineage>
</organism>
<keyword evidence="2" id="KW-1003">Cell membrane</keyword>
<dbReference type="PANTHER" id="PTHR32309:SF13">
    <property type="entry name" value="FERRIC ENTEROBACTIN TRANSPORT PROTEIN FEPE"/>
    <property type="match status" value="1"/>
</dbReference>
<dbReference type="Pfam" id="PF02706">
    <property type="entry name" value="Wzz"/>
    <property type="match status" value="1"/>
</dbReference>
<dbReference type="InterPro" id="IPR003856">
    <property type="entry name" value="LPS_length_determ_N"/>
</dbReference>
<evidence type="ECO:0000259" key="8">
    <source>
        <dbReference type="Pfam" id="PF02706"/>
    </source>
</evidence>
<proteinExistence type="predicted"/>
<feature type="transmembrane region" description="Helical" evidence="7">
    <location>
        <begin position="385"/>
        <end position="404"/>
    </location>
</feature>
<name>A0ABR8TQX2_9PSED</name>
<comment type="subcellular location">
    <subcellularLocation>
        <location evidence="1">Cell membrane</location>
        <topology evidence="1">Multi-pass membrane protein</topology>
    </subcellularLocation>
</comment>
<evidence type="ECO:0000313" key="11">
    <source>
        <dbReference type="Proteomes" id="UP000611945"/>
    </source>
</evidence>
<evidence type="ECO:0000256" key="4">
    <source>
        <dbReference type="ARBA" id="ARBA00022989"/>
    </source>
</evidence>
<sequence length="414" mass="46475">MRATQNNNDEIDLLDLCRSLWSQRWLIVGVAALVTLIAAIYAFTATSYYRVQSILRPTEMGMLDALNSTGVYELKPSDALRRVSAGLSSYGERLEFFRENPDLFADLAREGRSQEQAFEEFNAQSFTMLYPDPKKDQGEYVGLALTYPENMDGVRVVNGFVAKILEKERKQVSQDLEVLIANRKANLEQKIEAARVSYQASKNAQIASLLEQAALERALLEDELRALRDGLKMRRENRIKELDEAIQIAKSLGIRTPTSPSAMSSSSAGGGVRTEINSREIPLYFMGVAALSAEREALQARASDDFIEPRISELQKKLDMLKHNRQVEVLKQRENEDLYLDELAVWSEEAARLDGINFDASTLQLARLDQPAQQPLNRLKPKRTLILALGAVLGGMLGVFIALVRNLTRPRVKL</sequence>
<evidence type="ECO:0000313" key="10">
    <source>
        <dbReference type="EMBL" id="MBD7978173.1"/>
    </source>
</evidence>
<feature type="transmembrane region" description="Helical" evidence="7">
    <location>
        <begin position="25"/>
        <end position="49"/>
    </location>
</feature>
<evidence type="ECO:0000256" key="3">
    <source>
        <dbReference type="ARBA" id="ARBA00022692"/>
    </source>
</evidence>
<feature type="coiled-coil region" evidence="6">
    <location>
        <begin position="162"/>
        <end position="230"/>
    </location>
</feature>
<evidence type="ECO:0000256" key="6">
    <source>
        <dbReference type="SAM" id="Coils"/>
    </source>
</evidence>
<comment type="caution">
    <text evidence="10">The sequence shown here is derived from an EMBL/GenBank/DDBJ whole genome shotgun (WGS) entry which is preliminary data.</text>
</comment>
<evidence type="ECO:0000256" key="7">
    <source>
        <dbReference type="SAM" id="Phobius"/>
    </source>
</evidence>
<dbReference type="Gene3D" id="3.30.1890.10">
    <property type="entry name" value="FepE-like"/>
    <property type="match status" value="2"/>
</dbReference>
<dbReference type="Pfam" id="PF13807">
    <property type="entry name" value="GNVR"/>
    <property type="match status" value="1"/>
</dbReference>
<keyword evidence="3 7" id="KW-0812">Transmembrane</keyword>
<keyword evidence="5 7" id="KW-0472">Membrane</keyword>
<evidence type="ECO:0000256" key="5">
    <source>
        <dbReference type="ARBA" id="ARBA00023136"/>
    </source>
</evidence>
<dbReference type="InterPro" id="IPR032807">
    <property type="entry name" value="GNVR"/>
</dbReference>
<keyword evidence="4 7" id="KW-1133">Transmembrane helix</keyword>
<dbReference type="InterPro" id="IPR050445">
    <property type="entry name" value="Bact_polysacc_biosynth/exp"/>
</dbReference>
<feature type="domain" description="Polysaccharide chain length determinant N-terminal" evidence="8">
    <location>
        <begin position="9"/>
        <end position="59"/>
    </location>
</feature>